<dbReference type="PROSITE" id="PS00330">
    <property type="entry name" value="HEMOLYSIN_CALCIUM"/>
    <property type="match status" value="1"/>
</dbReference>
<dbReference type="InterPro" id="IPR011049">
    <property type="entry name" value="Serralysin-like_metalloprot_C"/>
</dbReference>
<dbReference type="Proteomes" id="UP001634394">
    <property type="component" value="Unassembled WGS sequence"/>
</dbReference>
<proteinExistence type="predicted"/>
<reference evidence="3 4" key="1">
    <citation type="submission" date="2024-11" db="EMBL/GenBank/DDBJ databases">
        <title>Chromosome-level genome assembly of the freshwater bivalve Anodonta woodiana.</title>
        <authorList>
            <person name="Chen X."/>
        </authorList>
    </citation>
    <scope>NUCLEOTIDE SEQUENCE [LARGE SCALE GENOMIC DNA]</scope>
    <source>
        <strain evidence="3">MN2024</strain>
        <tissue evidence="3">Gills</tissue>
    </source>
</reference>
<dbReference type="SUPFAM" id="SSF51120">
    <property type="entry name" value="beta-Roll"/>
    <property type="match status" value="3"/>
</dbReference>
<dbReference type="PRINTS" id="PR00313">
    <property type="entry name" value="CABNDNGRPT"/>
</dbReference>
<dbReference type="Pfam" id="PF00353">
    <property type="entry name" value="HemolysinCabind"/>
    <property type="match status" value="4"/>
</dbReference>
<dbReference type="Gene3D" id="2.150.10.10">
    <property type="entry name" value="Serralysin-like metalloprotease, C-terminal"/>
    <property type="match status" value="3"/>
</dbReference>
<keyword evidence="4" id="KW-1185">Reference proteome</keyword>
<accession>A0ABD3UDZ4</accession>
<dbReference type="EMBL" id="JBJQND010000016">
    <property type="protein sequence ID" value="KAL3847697.1"/>
    <property type="molecule type" value="Genomic_DNA"/>
</dbReference>
<keyword evidence="2" id="KW-0964">Secreted</keyword>
<dbReference type="InterPro" id="IPR018511">
    <property type="entry name" value="Hemolysin-typ_Ca-bd_CS"/>
</dbReference>
<dbReference type="PANTHER" id="PTHR38340">
    <property type="entry name" value="S-LAYER PROTEIN"/>
    <property type="match status" value="1"/>
</dbReference>
<organism evidence="3 4">
    <name type="scientific">Sinanodonta woodiana</name>
    <name type="common">Chinese pond mussel</name>
    <name type="synonym">Anodonta woodiana</name>
    <dbReference type="NCBI Taxonomy" id="1069815"/>
    <lineage>
        <taxon>Eukaryota</taxon>
        <taxon>Metazoa</taxon>
        <taxon>Spiralia</taxon>
        <taxon>Lophotrochozoa</taxon>
        <taxon>Mollusca</taxon>
        <taxon>Bivalvia</taxon>
        <taxon>Autobranchia</taxon>
        <taxon>Heteroconchia</taxon>
        <taxon>Palaeoheterodonta</taxon>
        <taxon>Unionida</taxon>
        <taxon>Unionoidea</taxon>
        <taxon>Unionidae</taxon>
        <taxon>Unioninae</taxon>
        <taxon>Sinanodonta</taxon>
    </lineage>
</organism>
<name>A0ABD3UDZ4_SINWO</name>
<evidence type="ECO:0000256" key="1">
    <source>
        <dbReference type="ARBA" id="ARBA00004613"/>
    </source>
</evidence>
<comment type="subcellular location">
    <subcellularLocation>
        <location evidence="1">Secreted</location>
    </subcellularLocation>
</comment>
<dbReference type="PANTHER" id="PTHR38340:SF1">
    <property type="entry name" value="S-LAYER PROTEIN"/>
    <property type="match status" value="1"/>
</dbReference>
<evidence type="ECO:0000313" key="3">
    <source>
        <dbReference type="EMBL" id="KAL3847697.1"/>
    </source>
</evidence>
<dbReference type="InterPro" id="IPR050557">
    <property type="entry name" value="RTX_toxin/Mannuronan_C5-epim"/>
</dbReference>
<sequence>MFEIEIDAVPTMSGLTVIKKSFNGKIRDVILGIGQSTDLANYGMTSAKLYIFPVKDYHTFEFKPTPFPAFGQYFGNTYNNTFAAIPGNHLRTQDNQCDEVVLSNVSINLDNIYVINGKDRNDVFLLGPEQFHIDGGRGQDSYFIPWYGGFTNIVNFADDTAFDSLFLTVSYDAVQCVRNNDDLYIHYCGKRTVAVQHWFASTARTYHQHLRIITNDGVTIEPIAIENERNCIKCFPIQMDLSHKTEGNNIDLSLPNIQHVTTVVGSNFTDVITGNDNGNVLSGGLGADTLRGGEGEDVYVISSGEGCDVINITSKDRSTKRIICNVVYKNIEVKLISSIKVRVVDNRDPLKTCFSIVDKNTFINQPSVSLITIDNIIFEIKYNEGSGLVNMVPVILDFSKSKENVSIDFLAPQNGNIQLSERVAARVVTITDSTHSDYISANSQDNFLSCSGGDPDHLKGRGGQDVYVIQNGCSKAHISNIDPFEKLDRVIVKSDYKSLGVELVSQDSLVILSNEAAMKIELLDWFVNSTYQHLVVETEDGITCTVPTSKDEFMKNMNLLPFEMRFTEQSCKDEFHTTLNLSKKPLKNVHKVVARLKSCIVSVIGNALENHIDLVPTSAANRRCMEGRNGSDTYVVDYGYGAFNEINNLAKDEKDDYILLGILYDDLEIGVVGNDLIIISSSHREHVTVSILNFLLGIRYQHLIATTSDGITIKLEPIFPYKTVLILDKSYSSYSVTVDKTRPELMTARNIKGSMLEKNYLEGGEGSDIIYGRDGNGVLIGGPDDDRLYGGQGHDTIFGGDGGDLIDGGTGINKIVFKGDGFSKIGVFVDLRIGKGLDTDAAGDSYIDIQNIFGSECNDILHGNDNDNVIYGFQGNDYIHPYGSSDILTGGQGVDVYNCSGATGRKEIWLDGDMEFPDLIVLDKMKINDTCYFLIEHDLFITDISHRAAHKCKGIKYFLFWL</sequence>
<dbReference type="GO" id="GO:0005576">
    <property type="term" value="C:extracellular region"/>
    <property type="evidence" value="ECO:0007669"/>
    <property type="project" value="UniProtKB-SubCell"/>
</dbReference>
<evidence type="ECO:0000313" key="4">
    <source>
        <dbReference type="Proteomes" id="UP001634394"/>
    </source>
</evidence>
<dbReference type="InterPro" id="IPR001343">
    <property type="entry name" value="Hemolysn_Ca-bd"/>
</dbReference>
<dbReference type="AlphaFoldDB" id="A0ABD3UDZ4"/>
<evidence type="ECO:0000256" key="2">
    <source>
        <dbReference type="ARBA" id="ARBA00022525"/>
    </source>
</evidence>
<protein>
    <submittedName>
        <fullName evidence="3">Uncharacterized protein</fullName>
    </submittedName>
</protein>
<comment type="caution">
    <text evidence="3">The sequence shown here is derived from an EMBL/GenBank/DDBJ whole genome shotgun (WGS) entry which is preliminary data.</text>
</comment>
<gene>
    <name evidence="3" type="ORF">ACJMK2_018594</name>
</gene>